<protein>
    <submittedName>
        <fullName evidence="1">Uncharacterized protein</fullName>
    </submittedName>
</protein>
<gene>
    <name evidence="1" type="ORF">IFO69_12280</name>
</gene>
<evidence type="ECO:0000313" key="2">
    <source>
        <dbReference type="Proteomes" id="UP000647133"/>
    </source>
</evidence>
<dbReference type="Proteomes" id="UP000647133">
    <property type="component" value="Unassembled WGS sequence"/>
</dbReference>
<evidence type="ECO:0000313" key="1">
    <source>
        <dbReference type="EMBL" id="MBD8489523.1"/>
    </source>
</evidence>
<organism evidence="1 2">
    <name type="scientific">Echinicola arenosa</name>
    <dbReference type="NCBI Taxonomy" id="2774144"/>
    <lineage>
        <taxon>Bacteria</taxon>
        <taxon>Pseudomonadati</taxon>
        <taxon>Bacteroidota</taxon>
        <taxon>Cytophagia</taxon>
        <taxon>Cytophagales</taxon>
        <taxon>Cyclobacteriaceae</taxon>
        <taxon>Echinicola</taxon>
    </lineage>
</organism>
<reference evidence="1 2" key="1">
    <citation type="submission" date="2020-09" db="EMBL/GenBank/DDBJ databases">
        <title>Echinicola sp. CAU 1574 isolated from sand of Sido Beach.</title>
        <authorList>
            <person name="Kim W."/>
        </authorList>
    </citation>
    <scope>NUCLEOTIDE SEQUENCE [LARGE SCALE GENOMIC DNA]</scope>
    <source>
        <strain evidence="1 2">CAU 1574</strain>
    </source>
</reference>
<sequence length="59" mass="6963">MKQPLGSNFILGDVNAFDILLLGDGLFFIAKCDYIEKWDLLRLREDPMVWMKRMNTDVR</sequence>
<dbReference type="EMBL" id="JACYTQ010000004">
    <property type="protein sequence ID" value="MBD8489523.1"/>
    <property type="molecule type" value="Genomic_DNA"/>
</dbReference>
<name>A0ABR9AL38_9BACT</name>
<comment type="caution">
    <text evidence="1">The sequence shown here is derived from an EMBL/GenBank/DDBJ whole genome shotgun (WGS) entry which is preliminary data.</text>
</comment>
<dbReference type="RefSeq" id="WP_192010417.1">
    <property type="nucleotide sequence ID" value="NZ_JACYTQ010000004.1"/>
</dbReference>
<proteinExistence type="predicted"/>
<keyword evidence="2" id="KW-1185">Reference proteome</keyword>
<accession>A0ABR9AL38</accession>